<reference evidence="4 5" key="1">
    <citation type="submission" date="2020-01" db="EMBL/GenBank/DDBJ databases">
        <title>Sulfitobacter sediminilitoris sp. nov., isolated from a tidal flat.</title>
        <authorList>
            <person name="Park S."/>
            <person name="Yoon J.-H."/>
        </authorList>
    </citation>
    <scope>NUCLEOTIDE SEQUENCE [LARGE SCALE GENOMIC DNA]</scope>
    <source>
        <strain evidence="4 5">JBTF-M27</strain>
    </source>
</reference>
<feature type="domain" description="SnoaL-like" evidence="3">
    <location>
        <begin position="71"/>
        <end position="174"/>
    </location>
</feature>
<sequence>MPIVELHVLEGYGPEDKRRLGEALTDAVRFVVPAPPEAITVMIHEMPTEDYYRGRTQRSGAPALPDPKELVHSYLAAMEARDLPAATAMLGEGFVMQFPGAAPMTELQELIDWAAPRYRFVTKTYEGFDAMQSEGAPALVYCRGTLAGEWPHGTAFEGIRFIDRFEVNGGKITRQDVWNDIAEVKGKA</sequence>
<dbReference type="Gene3D" id="3.30.429.10">
    <property type="entry name" value="Macrophage Migration Inhibitory Factor"/>
    <property type="match status" value="1"/>
</dbReference>
<organism evidence="4 5">
    <name type="scientific">Sulfitobacter sediminilitoris</name>
    <dbReference type="NCBI Taxonomy" id="2698830"/>
    <lineage>
        <taxon>Bacteria</taxon>
        <taxon>Pseudomonadati</taxon>
        <taxon>Pseudomonadota</taxon>
        <taxon>Alphaproteobacteria</taxon>
        <taxon>Rhodobacterales</taxon>
        <taxon>Roseobacteraceae</taxon>
        <taxon>Sulfitobacter</taxon>
    </lineage>
</organism>
<evidence type="ECO:0000313" key="5">
    <source>
        <dbReference type="Proteomes" id="UP000468591"/>
    </source>
</evidence>
<feature type="domain" description="4-oxalocrotonate tautomerase-like" evidence="2">
    <location>
        <begin position="2"/>
        <end position="54"/>
    </location>
</feature>
<evidence type="ECO:0000259" key="2">
    <source>
        <dbReference type="Pfam" id="PF01361"/>
    </source>
</evidence>
<dbReference type="SUPFAM" id="SSF54427">
    <property type="entry name" value="NTF2-like"/>
    <property type="match status" value="1"/>
</dbReference>
<dbReference type="InterPro" id="IPR014347">
    <property type="entry name" value="Tautomerase/MIF_sf"/>
</dbReference>
<dbReference type="Proteomes" id="UP000468591">
    <property type="component" value="Unassembled WGS sequence"/>
</dbReference>
<dbReference type="AlphaFoldDB" id="A0A6P0CGS1"/>
<comment type="caution">
    <text evidence="4">The sequence shown here is derived from an EMBL/GenBank/DDBJ whole genome shotgun (WGS) entry which is preliminary data.</text>
</comment>
<name>A0A6P0CGS1_9RHOB</name>
<proteinExistence type="predicted"/>
<keyword evidence="5" id="KW-1185">Reference proteome</keyword>
<dbReference type="GO" id="GO:0016853">
    <property type="term" value="F:isomerase activity"/>
    <property type="evidence" value="ECO:0007669"/>
    <property type="project" value="UniProtKB-KW"/>
</dbReference>
<dbReference type="Pfam" id="PF12680">
    <property type="entry name" value="SnoaL_2"/>
    <property type="match status" value="1"/>
</dbReference>
<evidence type="ECO:0000256" key="1">
    <source>
        <dbReference type="ARBA" id="ARBA00023235"/>
    </source>
</evidence>
<dbReference type="InterPro" id="IPR004370">
    <property type="entry name" value="4-OT-like_dom"/>
</dbReference>
<protein>
    <submittedName>
        <fullName evidence="4">Tautomerase</fullName>
    </submittedName>
</protein>
<dbReference type="Gene3D" id="3.10.450.50">
    <property type="match status" value="1"/>
</dbReference>
<evidence type="ECO:0000313" key="4">
    <source>
        <dbReference type="EMBL" id="NEK23663.1"/>
    </source>
</evidence>
<accession>A0A6P0CGS1</accession>
<keyword evidence="1" id="KW-0413">Isomerase</keyword>
<dbReference type="EMBL" id="JAABNT010000009">
    <property type="protein sequence ID" value="NEK23663.1"/>
    <property type="molecule type" value="Genomic_DNA"/>
</dbReference>
<evidence type="ECO:0000259" key="3">
    <source>
        <dbReference type="Pfam" id="PF12680"/>
    </source>
</evidence>
<dbReference type="InterPro" id="IPR032710">
    <property type="entry name" value="NTF2-like_dom_sf"/>
</dbReference>
<dbReference type="InterPro" id="IPR037401">
    <property type="entry name" value="SnoaL-like"/>
</dbReference>
<dbReference type="SUPFAM" id="SSF55331">
    <property type="entry name" value="Tautomerase/MIF"/>
    <property type="match status" value="1"/>
</dbReference>
<dbReference type="Pfam" id="PF01361">
    <property type="entry name" value="Tautomerase"/>
    <property type="match status" value="1"/>
</dbReference>
<dbReference type="RefSeq" id="WP_164354586.1">
    <property type="nucleotide sequence ID" value="NZ_JAABNT010000009.1"/>
</dbReference>
<gene>
    <name evidence="4" type="ORF">GV827_14775</name>
</gene>